<organism evidence="7 8">
    <name type="scientific">Glarea lozoyensis (strain ATCC 74030 / MF5533)</name>
    <dbReference type="NCBI Taxonomy" id="1104152"/>
    <lineage>
        <taxon>Eukaryota</taxon>
        <taxon>Fungi</taxon>
        <taxon>Dikarya</taxon>
        <taxon>Ascomycota</taxon>
        <taxon>Pezizomycotina</taxon>
        <taxon>Leotiomycetes</taxon>
        <taxon>Helotiales</taxon>
        <taxon>Helotiaceae</taxon>
        <taxon>Glarea</taxon>
    </lineage>
</organism>
<keyword evidence="3 6" id="KW-0812">Transmembrane</keyword>
<evidence type="ECO:0000313" key="8">
    <source>
        <dbReference type="Proteomes" id="UP000005446"/>
    </source>
</evidence>
<gene>
    <name evidence="7" type="ORF">M7I_5605</name>
</gene>
<evidence type="ECO:0000256" key="4">
    <source>
        <dbReference type="ARBA" id="ARBA00022989"/>
    </source>
</evidence>
<dbReference type="EMBL" id="AGUE01000143">
    <property type="protein sequence ID" value="EHK98580.1"/>
    <property type="molecule type" value="Genomic_DNA"/>
</dbReference>
<feature type="transmembrane region" description="Helical" evidence="6">
    <location>
        <begin position="25"/>
        <end position="46"/>
    </location>
</feature>
<protein>
    <submittedName>
        <fullName evidence="7">Putative Uncharacterized transporter</fullName>
    </submittedName>
</protein>
<evidence type="ECO:0000256" key="6">
    <source>
        <dbReference type="SAM" id="Phobius"/>
    </source>
</evidence>
<proteinExistence type="predicted"/>
<dbReference type="InterPro" id="IPR011701">
    <property type="entry name" value="MFS"/>
</dbReference>
<evidence type="ECO:0000256" key="1">
    <source>
        <dbReference type="ARBA" id="ARBA00004141"/>
    </source>
</evidence>
<evidence type="ECO:0000256" key="2">
    <source>
        <dbReference type="ARBA" id="ARBA00022448"/>
    </source>
</evidence>
<feature type="transmembrane region" description="Helical" evidence="6">
    <location>
        <begin position="100"/>
        <end position="118"/>
    </location>
</feature>
<dbReference type="GO" id="GO:0016020">
    <property type="term" value="C:membrane"/>
    <property type="evidence" value="ECO:0007669"/>
    <property type="project" value="UniProtKB-SubCell"/>
</dbReference>
<name>H0ESC6_GLAL7</name>
<dbReference type="PANTHER" id="PTHR43791">
    <property type="entry name" value="PERMEASE-RELATED"/>
    <property type="match status" value="1"/>
</dbReference>
<dbReference type="Gene3D" id="1.20.1250.20">
    <property type="entry name" value="MFS general substrate transporter like domains"/>
    <property type="match status" value="1"/>
</dbReference>
<feature type="transmembrane region" description="Helical" evidence="6">
    <location>
        <begin position="67"/>
        <end position="88"/>
    </location>
</feature>
<dbReference type="InterPro" id="IPR036259">
    <property type="entry name" value="MFS_trans_sf"/>
</dbReference>
<accession>H0ESC6</accession>
<keyword evidence="2" id="KW-0813">Transport</keyword>
<dbReference type="PANTHER" id="PTHR43791:SF20">
    <property type="entry name" value="TRANSPORTER, PUTATIVE (AFU_ORTHOLOGUE AFUA_3G14670)-RELATED"/>
    <property type="match status" value="1"/>
</dbReference>
<keyword evidence="5 6" id="KW-0472">Membrane</keyword>
<sequence>MTIWGVVSTAQSAVHSFGSLLACRIMLGIAEAPFFPGAIMLMSSWYTRQELSHRIAWFYSGSALANMFGGVLGAVPVWFATFLVSLLVTWTSGKTGDRSIHIICLMLVSAVGNAIATGTTQTGARFFAMFLMPMGAVSAYQIIVAWVANTIAICNMFGNTASIYGSYMYPKSAGPRYIPGGSANAVICLLVAIFAVILRFVHIRENKKLEMVEAEAMGEYEGDNGRERTHASTTVEQVDTAVPKADYNKVAVHTALESAVHTAYSVPTHSAAVASHAPQDYASAELLNSVS</sequence>
<comment type="subcellular location">
    <subcellularLocation>
        <location evidence="1">Membrane</location>
        <topology evidence="1">Multi-pass membrane protein</topology>
    </subcellularLocation>
</comment>
<dbReference type="Pfam" id="PF07690">
    <property type="entry name" value="MFS_1"/>
    <property type="match status" value="1"/>
</dbReference>
<dbReference type="OrthoDB" id="2250022at2759"/>
<evidence type="ECO:0000256" key="3">
    <source>
        <dbReference type="ARBA" id="ARBA00022692"/>
    </source>
</evidence>
<dbReference type="AlphaFoldDB" id="H0ESC6"/>
<dbReference type="Proteomes" id="UP000005446">
    <property type="component" value="Unassembled WGS sequence"/>
</dbReference>
<keyword evidence="8" id="KW-1185">Reference proteome</keyword>
<feature type="transmembrane region" description="Helical" evidence="6">
    <location>
        <begin position="130"/>
        <end position="158"/>
    </location>
</feature>
<evidence type="ECO:0000256" key="5">
    <source>
        <dbReference type="ARBA" id="ARBA00023136"/>
    </source>
</evidence>
<comment type="caution">
    <text evidence="7">The sequence shown here is derived from an EMBL/GenBank/DDBJ whole genome shotgun (WGS) entry which is preliminary data.</text>
</comment>
<feature type="transmembrane region" description="Helical" evidence="6">
    <location>
        <begin position="178"/>
        <end position="201"/>
    </location>
</feature>
<dbReference type="SUPFAM" id="SSF103473">
    <property type="entry name" value="MFS general substrate transporter"/>
    <property type="match status" value="2"/>
</dbReference>
<dbReference type="HOGENOM" id="CLU_956600_0_0_1"/>
<dbReference type="InParanoid" id="H0ESC6"/>
<keyword evidence="4 6" id="KW-1133">Transmembrane helix</keyword>
<dbReference type="GO" id="GO:0022857">
    <property type="term" value="F:transmembrane transporter activity"/>
    <property type="evidence" value="ECO:0007669"/>
    <property type="project" value="InterPro"/>
</dbReference>
<reference evidence="7 8" key="1">
    <citation type="journal article" date="2012" name="Eukaryot. Cell">
        <title>Genome sequence of the fungus Glarea lozoyensis: the first genome sequence of a species from the Helotiaceae family.</title>
        <authorList>
            <person name="Youssar L."/>
            <person name="Gruening B.A."/>
            <person name="Erxleben A."/>
            <person name="Guenther S."/>
            <person name="Huettel W."/>
        </authorList>
    </citation>
    <scope>NUCLEOTIDE SEQUENCE [LARGE SCALE GENOMIC DNA]</scope>
    <source>
        <strain evidence="8">ATCC 74030 / MF5533</strain>
    </source>
</reference>
<evidence type="ECO:0000313" key="7">
    <source>
        <dbReference type="EMBL" id="EHK98580.1"/>
    </source>
</evidence>